<name>A0A0D0FRJ3_9BACI</name>
<reference evidence="1 2" key="1">
    <citation type="submission" date="2015-01" db="EMBL/GenBank/DDBJ databases">
        <title>Draft Genome Sequences of Four Bacillus thermoamylovorans Strains, Isolated From Food Products.</title>
        <authorList>
            <person name="Krawcyk A.O."/>
            <person name="Berendsen E.M."/>
            <person name="Eijlander R.T."/>
            <person name="de Jong A."/>
            <person name="Wells-Bennik M."/>
            <person name="Kuipers O.P."/>
        </authorList>
    </citation>
    <scope>NUCLEOTIDE SEQUENCE [LARGE SCALE GENOMIC DNA]</scope>
    <source>
        <strain evidence="1 2">B4167</strain>
    </source>
</reference>
<accession>A0A0D0FRJ3</accession>
<proteinExistence type="predicted"/>
<sequence>MSISCGFMSMLVEKISTTKESFLTCKEEESMGEGLYL</sequence>
<dbReference type="Proteomes" id="UP000032076">
    <property type="component" value="Unassembled WGS sequence"/>
</dbReference>
<evidence type="ECO:0000313" key="1">
    <source>
        <dbReference type="EMBL" id="KIO73361.1"/>
    </source>
</evidence>
<evidence type="ECO:0000313" key="2">
    <source>
        <dbReference type="Proteomes" id="UP000032076"/>
    </source>
</evidence>
<organism evidence="1 2">
    <name type="scientific">Caldibacillus thermoamylovorans</name>
    <dbReference type="NCBI Taxonomy" id="35841"/>
    <lineage>
        <taxon>Bacteria</taxon>
        <taxon>Bacillati</taxon>
        <taxon>Bacillota</taxon>
        <taxon>Bacilli</taxon>
        <taxon>Bacillales</taxon>
        <taxon>Bacillaceae</taxon>
        <taxon>Caldibacillus</taxon>
    </lineage>
</organism>
<gene>
    <name evidence="1" type="ORF">B4167_2215</name>
</gene>
<dbReference type="EMBL" id="JXLU01000049">
    <property type="protein sequence ID" value="KIO73361.1"/>
    <property type="molecule type" value="Genomic_DNA"/>
</dbReference>
<dbReference type="AlphaFoldDB" id="A0A0D0FRJ3"/>
<comment type="caution">
    <text evidence="1">The sequence shown here is derived from an EMBL/GenBank/DDBJ whole genome shotgun (WGS) entry which is preliminary data.</text>
</comment>
<protein>
    <submittedName>
        <fullName evidence="1">Uncharacterized protein</fullName>
    </submittedName>
</protein>